<dbReference type="RefSeq" id="WP_015413657.1">
    <property type="nucleotide sequence ID" value="NC_020409.1"/>
</dbReference>
<dbReference type="AlphaFoldDB" id="M1WQB1"/>
<evidence type="ECO:0000256" key="3">
    <source>
        <dbReference type="ARBA" id="ARBA00006171"/>
    </source>
</evidence>
<dbReference type="OrthoDB" id="9793014at2"/>
<comment type="similarity">
    <text evidence="3">Belongs to the HAD-like hydrolase superfamily. CbbY/CbbZ/Gph/YieH family.</text>
</comment>
<name>M1WQB1_PSEP2</name>
<accession>M1WQB1</accession>
<evidence type="ECO:0000256" key="4">
    <source>
        <dbReference type="ARBA" id="ARBA00013078"/>
    </source>
</evidence>
<dbReference type="EMBL" id="FO203427">
    <property type="protein sequence ID" value="CCH47602.1"/>
    <property type="molecule type" value="Genomic_DNA"/>
</dbReference>
<dbReference type="GO" id="GO:0005829">
    <property type="term" value="C:cytosol"/>
    <property type="evidence" value="ECO:0007669"/>
    <property type="project" value="TreeGrafter"/>
</dbReference>
<comment type="catalytic activity">
    <reaction evidence="1">
        <text>2-phosphoglycolate + H2O = glycolate + phosphate</text>
        <dbReference type="Rhea" id="RHEA:14369"/>
        <dbReference type="ChEBI" id="CHEBI:15377"/>
        <dbReference type="ChEBI" id="CHEBI:29805"/>
        <dbReference type="ChEBI" id="CHEBI:43474"/>
        <dbReference type="ChEBI" id="CHEBI:58033"/>
        <dbReference type="EC" id="3.1.3.18"/>
    </reaction>
</comment>
<dbReference type="GO" id="GO:0008967">
    <property type="term" value="F:phosphoglycolate phosphatase activity"/>
    <property type="evidence" value="ECO:0007669"/>
    <property type="project" value="UniProtKB-EC"/>
</dbReference>
<dbReference type="Gene3D" id="3.40.50.1000">
    <property type="entry name" value="HAD superfamily/HAD-like"/>
    <property type="match status" value="1"/>
</dbReference>
<comment type="pathway">
    <text evidence="2">Organic acid metabolism; glycolate biosynthesis; glycolate from 2-phosphoglycolate: step 1/1.</text>
</comment>
<dbReference type="Pfam" id="PF13419">
    <property type="entry name" value="HAD_2"/>
    <property type="match status" value="1"/>
</dbReference>
<evidence type="ECO:0000256" key="2">
    <source>
        <dbReference type="ARBA" id="ARBA00004818"/>
    </source>
</evidence>
<dbReference type="BioCyc" id="DPIE1322246:BN4_RS01890-MONOMER"/>
<dbReference type="InterPro" id="IPR023198">
    <property type="entry name" value="PGP-like_dom2"/>
</dbReference>
<dbReference type="InterPro" id="IPR050155">
    <property type="entry name" value="HAD-like_hydrolase_sf"/>
</dbReference>
<dbReference type="SFLD" id="SFLDS00003">
    <property type="entry name" value="Haloacid_Dehalogenase"/>
    <property type="match status" value="1"/>
</dbReference>
<reference evidence="6" key="2">
    <citation type="journal article" date="2013" name="Stand. Genomic Sci.">
        <title>Complete genome sequence of Desulfocapsa sulfexigens, a marine deltaproteobacterium specialized in disproportionating inorganic sulfur compounds.</title>
        <authorList>
            <person name="Finster K.W."/>
            <person name="Kjeldsen K.U."/>
            <person name="Kube M."/>
            <person name="Reinhardt R."/>
            <person name="Mussmann M."/>
            <person name="Amann R."/>
            <person name="Schreiber L."/>
        </authorList>
    </citation>
    <scope>NUCLEOTIDE SEQUENCE [LARGE SCALE GENOMIC DNA]</scope>
    <source>
        <strain evidence="6">DSM 10523 / SB164P1</strain>
    </source>
</reference>
<evidence type="ECO:0000313" key="5">
    <source>
        <dbReference type="EMBL" id="CCH47602.1"/>
    </source>
</evidence>
<proteinExistence type="inferred from homology"/>
<dbReference type="eggNOG" id="COG0546">
    <property type="taxonomic scope" value="Bacteria"/>
</dbReference>
<dbReference type="EC" id="3.1.3.18" evidence="4"/>
<sequence length="226" mass="25858">MALANPLMNVKLLEGLKCVIFDCDGVLIDSLQANIHYYGNIKEQLGLPPLTASEIKHVHMFTHRDAIKHIVPDELFEQAWEVVRNFDSSSLTQYMTRSEGVREFLCWLRDTGFKLAVNTSRADSMDFILKLMDLEGFFFPVMTSGKLVSPKPHPEGMFKILRELDMQPEEVAYIGDSLVDEKAGRASGVRFWAYRNQSLSAQVHIESFWDIKAAMQRCYKGFAPRF</sequence>
<dbReference type="Gene3D" id="1.10.150.240">
    <property type="entry name" value="Putative phosphatase, domain 2"/>
    <property type="match status" value="1"/>
</dbReference>
<dbReference type="InterPro" id="IPR023214">
    <property type="entry name" value="HAD_sf"/>
</dbReference>
<keyword evidence="5" id="KW-0378">Hydrolase</keyword>
<dbReference type="GO" id="GO:0006281">
    <property type="term" value="P:DNA repair"/>
    <property type="evidence" value="ECO:0007669"/>
    <property type="project" value="TreeGrafter"/>
</dbReference>
<dbReference type="PATRIC" id="fig|879567.3.peg.374"/>
<dbReference type="STRING" id="1322246.BN4_10364"/>
<dbReference type="PANTHER" id="PTHR43434">
    <property type="entry name" value="PHOSPHOGLYCOLATE PHOSPHATASE"/>
    <property type="match status" value="1"/>
</dbReference>
<reference evidence="5 6" key="1">
    <citation type="journal article" date="2013" name="PLoS ONE">
        <title>The first genomic and proteomic characterization of a deep-sea sulfate reducer: insights into the piezophilic lifestyle of Desulfovibrio piezophilus.</title>
        <authorList>
            <person name="Pradel N."/>
            <person name="Ji B."/>
            <person name="Gimenez G."/>
            <person name="Talla E."/>
            <person name="Lenoble P."/>
            <person name="Garel M."/>
            <person name="Tamburini C."/>
            <person name="Fourquet P."/>
            <person name="Lebrun R."/>
            <person name="Bertin P."/>
            <person name="Denis Y."/>
            <person name="Pophillat M."/>
            <person name="Barbe V."/>
            <person name="Ollivier B."/>
            <person name="Dolla A."/>
        </authorList>
    </citation>
    <scope>NUCLEOTIDE SEQUENCE [LARGE SCALE GENOMIC DNA]</scope>
    <source>
        <strain evidence="6">DSM 10523 / SB164P1</strain>
    </source>
</reference>
<protein>
    <recommendedName>
        <fullName evidence="4">phosphoglycolate phosphatase</fullName>
        <ecNumber evidence="4">3.1.3.18</ecNumber>
    </recommendedName>
</protein>
<dbReference type="SUPFAM" id="SSF56784">
    <property type="entry name" value="HAD-like"/>
    <property type="match status" value="1"/>
</dbReference>
<organism evidence="5 6">
    <name type="scientific">Pseudodesulfovibrio piezophilus (strain DSM 21447 / JCM 15486 / C1TLV30)</name>
    <name type="common">Desulfovibrio piezophilus</name>
    <dbReference type="NCBI Taxonomy" id="1322246"/>
    <lineage>
        <taxon>Bacteria</taxon>
        <taxon>Pseudomonadati</taxon>
        <taxon>Thermodesulfobacteriota</taxon>
        <taxon>Desulfovibrionia</taxon>
        <taxon>Desulfovibrionales</taxon>
        <taxon>Desulfovibrionaceae</taxon>
    </lineage>
</organism>
<dbReference type="Proteomes" id="UP000011724">
    <property type="component" value="Chromosome"/>
</dbReference>
<dbReference type="InterPro" id="IPR041492">
    <property type="entry name" value="HAD_2"/>
</dbReference>
<dbReference type="InterPro" id="IPR036412">
    <property type="entry name" value="HAD-like_sf"/>
</dbReference>
<dbReference type="SFLD" id="SFLDG01129">
    <property type="entry name" value="C1.5:_HAD__Beta-PGM__Phosphata"/>
    <property type="match status" value="1"/>
</dbReference>
<evidence type="ECO:0000313" key="6">
    <source>
        <dbReference type="Proteomes" id="UP000011724"/>
    </source>
</evidence>
<evidence type="ECO:0000256" key="1">
    <source>
        <dbReference type="ARBA" id="ARBA00000830"/>
    </source>
</evidence>
<dbReference type="PANTHER" id="PTHR43434:SF1">
    <property type="entry name" value="PHOSPHOGLYCOLATE PHOSPHATASE"/>
    <property type="match status" value="1"/>
</dbReference>
<dbReference type="KEGG" id="dpi:BN4_10364"/>
<dbReference type="HOGENOM" id="CLU_045011_19_3_7"/>
<keyword evidence="6" id="KW-1185">Reference proteome</keyword>
<gene>
    <name evidence="5" type="ordered locus">BN4_10364</name>
</gene>